<dbReference type="Proteomes" id="UP000823775">
    <property type="component" value="Unassembled WGS sequence"/>
</dbReference>
<feature type="non-terminal residue" evidence="1">
    <location>
        <position position="79"/>
    </location>
</feature>
<organism evidence="1 2">
    <name type="scientific">Datura stramonium</name>
    <name type="common">Jimsonweed</name>
    <name type="synonym">Common thornapple</name>
    <dbReference type="NCBI Taxonomy" id="4076"/>
    <lineage>
        <taxon>Eukaryota</taxon>
        <taxon>Viridiplantae</taxon>
        <taxon>Streptophyta</taxon>
        <taxon>Embryophyta</taxon>
        <taxon>Tracheophyta</taxon>
        <taxon>Spermatophyta</taxon>
        <taxon>Magnoliopsida</taxon>
        <taxon>eudicotyledons</taxon>
        <taxon>Gunneridae</taxon>
        <taxon>Pentapetalae</taxon>
        <taxon>asterids</taxon>
        <taxon>lamiids</taxon>
        <taxon>Solanales</taxon>
        <taxon>Solanaceae</taxon>
        <taxon>Solanoideae</taxon>
        <taxon>Datureae</taxon>
        <taxon>Datura</taxon>
    </lineage>
</organism>
<accession>A0ABS8SAK4</accession>
<protein>
    <submittedName>
        <fullName evidence="1">Uncharacterized protein</fullName>
    </submittedName>
</protein>
<proteinExistence type="predicted"/>
<comment type="caution">
    <text evidence="1">The sequence shown here is derived from an EMBL/GenBank/DDBJ whole genome shotgun (WGS) entry which is preliminary data.</text>
</comment>
<evidence type="ECO:0000313" key="2">
    <source>
        <dbReference type="Proteomes" id="UP000823775"/>
    </source>
</evidence>
<dbReference type="EMBL" id="JACEIK010000374">
    <property type="protein sequence ID" value="MCD7455877.1"/>
    <property type="molecule type" value="Genomic_DNA"/>
</dbReference>
<name>A0ABS8SAK4_DATST</name>
<evidence type="ECO:0000313" key="1">
    <source>
        <dbReference type="EMBL" id="MCD7455877.1"/>
    </source>
</evidence>
<gene>
    <name evidence="1" type="ORF">HAX54_029979</name>
</gene>
<reference evidence="1 2" key="1">
    <citation type="journal article" date="2021" name="BMC Genomics">
        <title>Datura genome reveals duplications of psychoactive alkaloid biosynthetic genes and high mutation rate following tissue culture.</title>
        <authorList>
            <person name="Rajewski A."/>
            <person name="Carter-House D."/>
            <person name="Stajich J."/>
            <person name="Litt A."/>
        </authorList>
    </citation>
    <scope>NUCLEOTIDE SEQUENCE [LARGE SCALE GENOMIC DNA]</scope>
    <source>
        <strain evidence="1">AR-01</strain>
    </source>
</reference>
<sequence>MEKKHEMEKNMKIELMRRAPLEDIDTPNRPCLLCKIFETNEMRDKQANHGANTKALKNLFCPAGCDQLVVRGSSLINHR</sequence>
<keyword evidence="2" id="KW-1185">Reference proteome</keyword>